<reference evidence="8" key="1">
    <citation type="submission" date="2025-08" db="UniProtKB">
        <authorList>
            <consortium name="RefSeq"/>
        </authorList>
    </citation>
    <scope>IDENTIFICATION</scope>
</reference>
<dbReference type="GeneID" id="101853728"/>
<sequence length="665" mass="73688">MGPWTILFSVSGIVFGTGWLIQWKLNELPELITKPDAEYDYIIVGGGSAGCVLANRLSEVSSVRVLLLEAGPDDRNNEEVTIPIKAADSVHSNIDWDYYTVKQKDALQAFNEQRGWWHRGRILGGTSNVNEMLYARGLPKDYDNWGVKGWSYKDILPYFLKSEDNENADFVKTGYHKMGGLLKVGRSKTHALTNFLVRAGKEMGYNIIDINAVSSEGLVEVQSTLRKGVRQSATKAFLNPSMFRENVHVMTDSLVTKVLIENGRATGVEFERNGTKSSVKARQEVLLSAGTVGSAQLLLLSGVGPKKQLDSLKIPVVKDLPVGENLQDRLMFEYPVAIEPAISITQAQLESFWEQIKYKLIGKGMWASTNGVEVATFSSTRGNQQQDWPDLQHLFRGILPDLNQAAALGYSNKTLTEMANRSKFVYGFSCLGNVLRPQSRGNIRLASVNPRDMPLIDPKYLEKAADVEILLEGSWRFLLTLTEMANRSKFVYGFSCLGNVLRPQSRGNIRLASVNPRDMPLIDPKYLEKAADVEILLEGVKLCKKFLEMPSMKQIAAVHAEGPSSSCGKFKFDSDDYWRCLIRARALSAHYPVGTCKMGTEQDTSAVVDPDLRVRGVKGLRVVDSSIIPMITSGGTDIPAIMVAERASDVIKANLQKRPQGQGKK</sequence>
<comment type="similarity">
    <text evidence="2 5">Belongs to the GMC oxidoreductase family.</text>
</comment>
<dbReference type="PIRSF" id="PIRSF000137">
    <property type="entry name" value="Alcohol_oxidase"/>
    <property type="match status" value="1"/>
</dbReference>
<evidence type="ECO:0000256" key="1">
    <source>
        <dbReference type="ARBA" id="ARBA00001974"/>
    </source>
</evidence>
<dbReference type="PANTHER" id="PTHR11552:SF147">
    <property type="entry name" value="CHOLINE DEHYDROGENASE, MITOCHONDRIAL"/>
    <property type="match status" value="1"/>
</dbReference>
<keyword evidence="7" id="KW-1185">Reference proteome</keyword>
<dbReference type="Pfam" id="PF00732">
    <property type="entry name" value="GMC_oxred_N"/>
    <property type="match status" value="1"/>
</dbReference>
<comment type="cofactor">
    <cofactor evidence="1">
        <name>FAD</name>
        <dbReference type="ChEBI" id="CHEBI:57692"/>
    </cofactor>
</comment>
<feature type="domain" description="Glucose-methanol-choline oxidoreductase N-terminal" evidence="6">
    <location>
        <begin position="120"/>
        <end position="143"/>
    </location>
</feature>
<dbReference type="PANTHER" id="PTHR11552">
    <property type="entry name" value="GLUCOSE-METHANOL-CHOLINE GMC OXIDOREDUCTASE"/>
    <property type="match status" value="1"/>
</dbReference>
<dbReference type="Pfam" id="PF05199">
    <property type="entry name" value="GMC_oxred_C"/>
    <property type="match status" value="2"/>
</dbReference>
<evidence type="ECO:0000256" key="5">
    <source>
        <dbReference type="RuleBase" id="RU003968"/>
    </source>
</evidence>
<name>A0ABM1W009_APLCA</name>
<dbReference type="RefSeq" id="XP_035828002.1">
    <property type="nucleotide sequence ID" value="XM_035972109.1"/>
</dbReference>
<evidence type="ECO:0000256" key="2">
    <source>
        <dbReference type="ARBA" id="ARBA00010790"/>
    </source>
</evidence>
<gene>
    <name evidence="8" type="primary">LOC101853728</name>
</gene>
<accession>A0ABM1W009</accession>
<dbReference type="Gene3D" id="3.30.560.10">
    <property type="entry name" value="Glucose Oxidase, domain 3"/>
    <property type="match status" value="1"/>
</dbReference>
<organism evidence="7 8">
    <name type="scientific">Aplysia californica</name>
    <name type="common">California sea hare</name>
    <dbReference type="NCBI Taxonomy" id="6500"/>
    <lineage>
        <taxon>Eukaryota</taxon>
        <taxon>Metazoa</taxon>
        <taxon>Spiralia</taxon>
        <taxon>Lophotrochozoa</taxon>
        <taxon>Mollusca</taxon>
        <taxon>Gastropoda</taxon>
        <taxon>Heterobranchia</taxon>
        <taxon>Euthyneura</taxon>
        <taxon>Tectipleura</taxon>
        <taxon>Aplysiida</taxon>
        <taxon>Aplysioidea</taxon>
        <taxon>Aplysiidae</taxon>
        <taxon>Aplysia</taxon>
    </lineage>
</organism>
<keyword evidence="3 5" id="KW-0285">Flavoprotein</keyword>
<keyword evidence="4 5" id="KW-0274">FAD</keyword>
<dbReference type="Gene3D" id="3.50.50.60">
    <property type="entry name" value="FAD/NAD(P)-binding domain"/>
    <property type="match status" value="2"/>
</dbReference>
<dbReference type="InterPro" id="IPR012132">
    <property type="entry name" value="GMC_OxRdtase"/>
</dbReference>
<evidence type="ECO:0000313" key="8">
    <source>
        <dbReference type="RefSeq" id="XP_035828002.1"/>
    </source>
</evidence>
<dbReference type="Proteomes" id="UP000694888">
    <property type="component" value="Unplaced"/>
</dbReference>
<dbReference type="InterPro" id="IPR007867">
    <property type="entry name" value="GMC_OxRtase_C"/>
</dbReference>
<proteinExistence type="inferred from homology"/>
<evidence type="ECO:0000256" key="4">
    <source>
        <dbReference type="ARBA" id="ARBA00022827"/>
    </source>
</evidence>
<evidence type="ECO:0000313" key="7">
    <source>
        <dbReference type="Proteomes" id="UP000694888"/>
    </source>
</evidence>
<dbReference type="InterPro" id="IPR000172">
    <property type="entry name" value="GMC_OxRdtase_N"/>
</dbReference>
<dbReference type="PROSITE" id="PS00623">
    <property type="entry name" value="GMC_OXRED_1"/>
    <property type="match status" value="1"/>
</dbReference>
<evidence type="ECO:0000259" key="6">
    <source>
        <dbReference type="PROSITE" id="PS00623"/>
    </source>
</evidence>
<evidence type="ECO:0000256" key="3">
    <source>
        <dbReference type="ARBA" id="ARBA00022630"/>
    </source>
</evidence>
<dbReference type="SUPFAM" id="SSF51905">
    <property type="entry name" value="FAD/NAD(P)-binding domain"/>
    <property type="match status" value="1"/>
</dbReference>
<dbReference type="SUPFAM" id="SSF54373">
    <property type="entry name" value="FAD-linked reductases, C-terminal domain"/>
    <property type="match status" value="2"/>
</dbReference>
<dbReference type="InterPro" id="IPR036188">
    <property type="entry name" value="FAD/NAD-bd_sf"/>
</dbReference>
<protein>
    <submittedName>
        <fullName evidence="8">Glucose dehydrogenase [FAD, quinone]</fullName>
    </submittedName>
</protein>